<organism evidence="1 2">
    <name type="scientific">Pleurotus cornucopiae</name>
    <name type="common">Cornucopia mushroom</name>
    <dbReference type="NCBI Taxonomy" id="5321"/>
    <lineage>
        <taxon>Eukaryota</taxon>
        <taxon>Fungi</taxon>
        <taxon>Dikarya</taxon>
        <taxon>Basidiomycota</taxon>
        <taxon>Agaricomycotina</taxon>
        <taxon>Agaricomycetes</taxon>
        <taxon>Agaricomycetidae</taxon>
        <taxon>Agaricales</taxon>
        <taxon>Pleurotineae</taxon>
        <taxon>Pleurotaceae</taxon>
        <taxon>Pleurotus</taxon>
    </lineage>
</organism>
<reference evidence="1 2" key="1">
    <citation type="journal article" date="2021" name="Appl. Environ. Microbiol.">
        <title>Genetic linkage and physical mapping for an oyster mushroom Pleurotus cornucopiae and QTL analysis for the trait cap color.</title>
        <authorList>
            <person name="Zhang Y."/>
            <person name="Gao W."/>
            <person name="Sonnenberg A."/>
            <person name="Chen Q."/>
            <person name="Zhang J."/>
            <person name="Huang C."/>
        </authorList>
    </citation>
    <scope>NUCLEOTIDE SEQUENCE [LARGE SCALE GENOMIC DNA]</scope>
    <source>
        <strain evidence="1">CCMSSC00406</strain>
    </source>
</reference>
<dbReference type="Proteomes" id="UP000824881">
    <property type="component" value="Unassembled WGS sequence"/>
</dbReference>
<proteinExistence type="predicted"/>
<accession>A0ACB7IQ55</accession>
<sequence>MHPARYRARLFLDVCRVFILPSTVLSCILRIVRVDLGLFAFPIYPAFIVAWAVFKGITTNVAQAREAAQFDAKPIPRVQGKWPGNIDVLLRMMAAFKTSYVCDVYLQLFEEYQSTTLNTRILWCDTVSTMFTWCFIPLWGIFIPGRNLSISWISRWNLGWGSLGVGEFISGMGRFTGALERRDAGAIDQIADALSEPIGAYGPPHQTGIAWEIWWREHDLDLITRAHELRDMAIRSHRIRYLRRLRAPGRVLVFNRLFLCAADLRPFVYPLRRATWPSYRQTSHAQPTVLVRSSSGSAAEVDPTTRSSVPNSSQACPSITPHLLLLCVYPLRQAHYQP</sequence>
<name>A0ACB7IQ55_PLECO</name>
<evidence type="ECO:0000313" key="2">
    <source>
        <dbReference type="Proteomes" id="UP000824881"/>
    </source>
</evidence>
<evidence type="ECO:0000313" key="1">
    <source>
        <dbReference type="EMBL" id="KAG9219840.1"/>
    </source>
</evidence>
<keyword evidence="2" id="KW-1185">Reference proteome</keyword>
<gene>
    <name evidence="1" type="ORF">CCMSSC00406_0009396</name>
</gene>
<dbReference type="EMBL" id="WQMT02000008">
    <property type="protein sequence ID" value="KAG9219840.1"/>
    <property type="molecule type" value="Genomic_DNA"/>
</dbReference>
<protein>
    <submittedName>
        <fullName evidence="1">Uncharacterized protein</fullName>
    </submittedName>
</protein>
<comment type="caution">
    <text evidence="1">The sequence shown here is derived from an EMBL/GenBank/DDBJ whole genome shotgun (WGS) entry which is preliminary data.</text>
</comment>